<dbReference type="Gene3D" id="3.10.350.10">
    <property type="entry name" value="LysM domain"/>
    <property type="match status" value="3"/>
</dbReference>
<dbReference type="AlphaFoldDB" id="A0A644XMU3"/>
<organism evidence="2">
    <name type="scientific">bioreactor metagenome</name>
    <dbReference type="NCBI Taxonomy" id="1076179"/>
    <lineage>
        <taxon>unclassified sequences</taxon>
        <taxon>metagenomes</taxon>
        <taxon>ecological metagenomes</taxon>
    </lineage>
</organism>
<dbReference type="Pfam" id="PF01476">
    <property type="entry name" value="LysM"/>
    <property type="match status" value="3"/>
</dbReference>
<reference evidence="2" key="1">
    <citation type="submission" date="2019-08" db="EMBL/GenBank/DDBJ databases">
        <authorList>
            <person name="Kucharzyk K."/>
            <person name="Murdoch R.W."/>
            <person name="Higgins S."/>
            <person name="Loffler F."/>
        </authorList>
    </citation>
    <scope>NUCLEOTIDE SEQUENCE</scope>
</reference>
<dbReference type="PROSITE" id="PS51782">
    <property type="entry name" value="LYSM"/>
    <property type="match status" value="3"/>
</dbReference>
<dbReference type="PANTHER" id="PTHR33734:SF22">
    <property type="entry name" value="MEMBRANE-BOUND LYTIC MUREIN TRANSGLYCOSYLASE D"/>
    <property type="match status" value="1"/>
</dbReference>
<dbReference type="Gene3D" id="3.40.50.1110">
    <property type="entry name" value="SGNH hydrolase"/>
    <property type="match status" value="1"/>
</dbReference>
<gene>
    <name evidence="2" type="ORF">SDC9_63472</name>
</gene>
<feature type="domain" description="LysM" evidence="1">
    <location>
        <begin position="481"/>
        <end position="524"/>
    </location>
</feature>
<feature type="domain" description="LysM" evidence="1">
    <location>
        <begin position="622"/>
        <end position="665"/>
    </location>
</feature>
<dbReference type="PANTHER" id="PTHR33734">
    <property type="entry name" value="LYSM DOMAIN-CONTAINING GPI-ANCHORED PROTEIN 2"/>
    <property type="match status" value="1"/>
</dbReference>
<name>A0A644XMU3_9ZZZZ</name>
<evidence type="ECO:0000259" key="1">
    <source>
        <dbReference type="PROSITE" id="PS51782"/>
    </source>
</evidence>
<sequence>MNRGLNISLLVVFWIFISGLQSYAQKNPADTNYLKQAIKYSEFYDFLQYDKNELEWYQIDAIAPFFEKLKKVNKDKVVILHIGDSHIQSDIGTGITRAMLQQIFGFGGRGMVFPYQAAGTHSAFDYFAQANGTWSSSKNVELKPKMNIGVSGITVFTTDTTAGFKLIFRKHYYSIQPDFKRIRIYCHKGNESFDVRIKAGGTDNWMDVDCHSDSLPYAEVILPKASDTISLVVHKTAPGQKYFECYGVEIQSVANSGIQYISVGINGAGYHSFFNQNLTATQLKTIKPDLVIFDLGVNDFFRGTFNYQYIMSSINKAIALFREASPDAVFMLPNAQDIDYRGRNIANCKDYSTLTRLIAKEQNVVLYDYYNVSGGPHSMNKWAKSGLSQRDHCHLSYKGYKVKGELYCNALLNSYIAYLSRRPDSLLVFNDQIDTTNFGKWVINKSTYYNRQEIAATDKINTYKDQQGGTTYHGSGTGTGQYYVVRSGDNLSSIANRYGVTVSDLQRWNNLSSTRIYAGQKLLVSKTTVKTTITTQQTTTQQSSSGSNKVVYTIKSGDNLGSIATKYKVSVDDIKKWNGLTSNNIVAGKTLVIYTSGTTPKNTTQTTTQKQNTSTQSSKLGTVYIVKSGDSLWSISQKYNTTVDKIKKDNNLTSDKLNVGQKLTIK</sequence>
<accession>A0A644XMU3</accession>
<dbReference type="EMBL" id="VSSQ01002730">
    <property type="protein sequence ID" value="MPM17088.1"/>
    <property type="molecule type" value="Genomic_DNA"/>
</dbReference>
<dbReference type="SUPFAM" id="SSF52266">
    <property type="entry name" value="SGNH hydrolase"/>
    <property type="match status" value="1"/>
</dbReference>
<protein>
    <recommendedName>
        <fullName evidence="1">LysM domain-containing protein</fullName>
    </recommendedName>
</protein>
<feature type="domain" description="LysM" evidence="1">
    <location>
        <begin position="550"/>
        <end position="593"/>
    </location>
</feature>
<dbReference type="Pfam" id="PF13472">
    <property type="entry name" value="Lipase_GDSL_2"/>
    <property type="match status" value="1"/>
</dbReference>
<dbReference type="InterPro" id="IPR036514">
    <property type="entry name" value="SGNH_hydro_sf"/>
</dbReference>
<dbReference type="InterPro" id="IPR036779">
    <property type="entry name" value="LysM_dom_sf"/>
</dbReference>
<comment type="caution">
    <text evidence="2">The sequence shown here is derived from an EMBL/GenBank/DDBJ whole genome shotgun (WGS) entry which is preliminary data.</text>
</comment>
<dbReference type="CDD" id="cd00118">
    <property type="entry name" value="LysM"/>
    <property type="match status" value="3"/>
</dbReference>
<dbReference type="SUPFAM" id="SSF54106">
    <property type="entry name" value="LysM domain"/>
    <property type="match status" value="3"/>
</dbReference>
<dbReference type="InterPro" id="IPR013830">
    <property type="entry name" value="SGNH_hydro"/>
</dbReference>
<dbReference type="SMART" id="SM00257">
    <property type="entry name" value="LysM"/>
    <property type="match status" value="3"/>
</dbReference>
<evidence type="ECO:0000313" key="2">
    <source>
        <dbReference type="EMBL" id="MPM17088.1"/>
    </source>
</evidence>
<dbReference type="Gene3D" id="2.60.120.1360">
    <property type="match status" value="1"/>
</dbReference>
<proteinExistence type="predicted"/>
<dbReference type="InterPro" id="IPR018392">
    <property type="entry name" value="LysM"/>
</dbReference>